<proteinExistence type="predicted"/>
<evidence type="ECO:0000313" key="2">
    <source>
        <dbReference type="Proteomes" id="UP000070578"/>
    </source>
</evidence>
<evidence type="ECO:0008006" key="3">
    <source>
        <dbReference type="Google" id="ProtNLM"/>
    </source>
</evidence>
<dbReference type="AlphaFoldDB" id="A0A139BUB2"/>
<dbReference type="PROSITE" id="PS51257">
    <property type="entry name" value="PROKAR_LIPOPROTEIN"/>
    <property type="match status" value="1"/>
</dbReference>
<protein>
    <recommendedName>
        <fullName evidence="3">Lipoprotein</fullName>
    </recommendedName>
</protein>
<reference evidence="1 2" key="2">
    <citation type="submission" date="2016-03" db="EMBL/GenBank/DDBJ databases">
        <title>New uncultured bacterium of the family Gallionellaceae from acid mine drainage: description and reconstruction of genome based on metagenomic analysis of microbial community.</title>
        <authorList>
            <person name="Kadnikov V."/>
            <person name="Ivasenko D."/>
            <person name="Beletsky A."/>
            <person name="Mardanov A."/>
            <person name="Danilova E."/>
            <person name="Pimenov N."/>
            <person name="Karnachuk O."/>
            <person name="Ravin N."/>
        </authorList>
    </citation>
    <scope>NUCLEOTIDE SEQUENCE [LARGE SCALE GENOMIC DNA]</scope>
    <source>
        <strain evidence="1">ShG14-8</strain>
    </source>
</reference>
<organism evidence="1 2">
    <name type="scientific">Candidatus Gallionella acididurans</name>
    <dbReference type="NCBI Taxonomy" id="1796491"/>
    <lineage>
        <taxon>Bacteria</taxon>
        <taxon>Pseudomonadati</taxon>
        <taxon>Pseudomonadota</taxon>
        <taxon>Betaproteobacteria</taxon>
        <taxon>Nitrosomonadales</taxon>
        <taxon>Gallionellaceae</taxon>
        <taxon>Gallionella</taxon>
    </lineage>
</organism>
<sequence length="54" mass="5695">MACNLNKFLHLSGSGALLAALVLPVLAACTWVPGMNMNSQVAKVPQRQPAPVKH</sequence>
<name>A0A139BUB2_9PROT</name>
<dbReference type="Proteomes" id="UP000070578">
    <property type="component" value="Unassembled WGS sequence"/>
</dbReference>
<dbReference type="EMBL" id="LSLI01000025">
    <property type="protein sequence ID" value="KXS32567.1"/>
    <property type="molecule type" value="Genomic_DNA"/>
</dbReference>
<evidence type="ECO:0000313" key="1">
    <source>
        <dbReference type="EMBL" id="KXS32567.1"/>
    </source>
</evidence>
<gene>
    <name evidence="1" type="ORF">AWT59_1287</name>
</gene>
<reference evidence="1 2" key="1">
    <citation type="submission" date="2016-02" db="EMBL/GenBank/DDBJ databases">
        <authorList>
            <person name="Wen L."/>
            <person name="He K."/>
            <person name="Yang H."/>
        </authorList>
    </citation>
    <scope>NUCLEOTIDE SEQUENCE [LARGE SCALE GENOMIC DNA]</scope>
    <source>
        <strain evidence="1">ShG14-8</strain>
    </source>
</reference>
<accession>A0A139BUB2</accession>
<comment type="caution">
    <text evidence="1">The sequence shown here is derived from an EMBL/GenBank/DDBJ whole genome shotgun (WGS) entry which is preliminary data.</text>
</comment>